<protein>
    <recommendedName>
        <fullName evidence="2">Protein CNPPD1</fullName>
    </recommendedName>
</protein>
<evidence type="ECO:0000256" key="1">
    <source>
        <dbReference type="ARBA" id="ARBA00038508"/>
    </source>
</evidence>
<keyword evidence="4" id="KW-0812">Transmembrane</keyword>
<evidence type="ECO:0000256" key="4">
    <source>
        <dbReference type="SAM" id="Phobius"/>
    </source>
</evidence>
<dbReference type="PANTHER" id="PTHR15615">
    <property type="match status" value="1"/>
</dbReference>
<sequence length="463" mass="52932">MAFGRSARKRKDNGGSRSTTTKASQVMPHDEYIDRIRKSLYFGDDTLVEEMEMSRPLAEYASELFSAPHKGHSLKRLSNVGAGSAHASPCSLIMALIYLDRLNVTDPMYVLRITPQELFIVSMMISTKFYAGHDEEIYMSDWAEDGHMTEKRLKQLELEFLCAIEWNIYISNEEFFNKLTSIEKHLARREGLQRGWLTYTELRQMLPSFTLVKFILNNIAVMAISYAASVITIAGAFFVASQIPGTSLYRKPVSTVVSDNVIVQQPPPPPIVDYATTQLNAQQRLRRTNKTEITTTSIDLQAADLTSEEIFNATCAALNVEEELLKLECQYRMEAQREAVRQRQHEIESATRLTLPDATQHIVSGNKKSKNAWYTTHFGNWFAHKEEYADGRFGIWLQSLEELRAPLQSDYKPATHERNLYENDFADGKAWNDGNYTSVLWQLLSGTAQKSFVRLPFAWFKFI</sequence>
<reference evidence="6" key="1">
    <citation type="submission" date="2014-11" db="EMBL/GenBank/DDBJ databases">
        <authorList>
            <person name="Geib S."/>
        </authorList>
    </citation>
    <scope>NUCLEOTIDE SEQUENCE</scope>
</reference>
<dbReference type="EMBL" id="GBXI01008255">
    <property type="protein sequence ID" value="JAD06037.1"/>
    <property type="molecule type" value="Transcribed_RNA"/>
</dbReference>
<evidence type="ECO:0000313" key="6">
    <source>
        <dbReference type="EMBL" id="JAD06037.1"/>
    </source>
</evidence>
<dbReference type="GO" id="GO:0005634">
    <property type="term" value="C:nucleus"/>
    <property type="evidence" value="ECO:0007669"/>
    <property type="project" value="TreeGrafter"/>
</dbReference>
<feature type="transmembrane region" description="Helical" evidence="4">
    <location>
        <begin position="214"/>
        <end position="240"/>
    </location>
</feature>
<feature type="compositionally biased region" description="Polar residues" evidence="3">
    <location>
        <begin position="15"/>
        <end position="24"/>
    </location>
</feature>
<dbReference type="GO" id="GO:0019901">
    <property type="term" value="F:protein kinase binding"/>
    <property type="evidence" value="ECO:0007669"/>
    <property type="project" value="InterPro"/>
</dbReference>
<accession>A0A0A1X4J8</accession>
<dbReference type="PANTHER" id="PTHR15615:SF108">
    <property type="entry name" value="PROTEIN CNPPD1"/>
    <property type="match status" value="1"/>
</dbReference>
<organism evidence="6">
    <name type="scientific">Zeugodacus cucurbitae</name>
    <name type="common">Melon fruit fly</name>
    <name type="synonym">Bactrocera cucurbitae</name>
    <dbReference type="NCBI Taxonomy" id="28588"/>
    <lineage>
        <taxon>Eukaryota</taxon>
        <taxon>Metazoa</taxon>
        <taxon>Ecdysozoa</taxon>
        <taxon>Arthropoda</taxon>
        <taxon>Hexapoda</taxon>
        <taxon>Insecta</taxon>
        <taxon>Pterygota</taxon>
        <taxon>Neoptera</taxon>
        <taxon>Endopterygota</taxon>
        <taxon>Diptera</taxon>
        <taxon>Brachycera</taxon>
        <taxon>Muscomorpha</taxon>
        <taxon>Tephritoidea</taxon>
        <taxon>Tephritidae</taxon>
        <taxon>Zeugodacus</taxon>
        <taxon>Zeugodacus</taxon>
    </lineage>
</organism>
<feature type="region of interest" description="Disordered" evidence="3">
    <location>
        <begin position="1"/>
        <end position="28"/>
    </location>
</feature>
<reference evidence="6" key="2">
    <citation type="journal article" date="2015" name="Gigascience">
        <title>Reconstructing a comprehensive transcriptome assembly of a white-pupal translocated strain of the pest fruit fly Bactrocera cucurbitae.</title>
        <authorList>
            <person name="Sim S.B."/>
            <person name="Calla B."/>
            <person name="Hall B."/>
            <person name="DeRego T."/>
            <person name="Geib S.M."/>
        </authorList>
    </citation>
    <scope>NUCLEOTIDE SEQUENCE</scope>
</reference>
<comment type="similarity">
    <text evidence="1">Belongs to the CNPPD1 family.</text>
</comment>
<feature type="compositionally biased region" description="Basic residues" evidence="3">
    <location>
        <begin position="1"/>
        <end position="11"/>
    </location>
</feature>
<dbReference type="GO" id="GO:0000307">
    <property type="term" value="C:cyclin-dependent protein kinase holoenzyme complex"/>
    <property type="evidence" value="ECO:0007669"/>
    <property type="project" value="TreeGrafter"/>
</dbReference>
<dbReference type="AlphaFoldDB" id="A0A0A1X4J8"/>
<keyword evidence="4" id="KW-0472">Membrane</keyword>
<dbReference type="CDD" id="cd20557">
    <property type="entry name" value="CYCLIN_ScPCL1-like"/>
    <property type="match status" value="1"/>
</dbReference>
<evidence type="ECO:0000256" key="3">
    <source>
        <dbReference type="SAM" id="MobiDB-lite"/>
    </source>
</evidence>
<name>A0A0A1X4J8_ZEUCU</name>
<gene>
    <name evidence="6" type="primary">CNPPD1</name>
    <name evidence="6" type="ORF">g.22900</name>
</gene>
<dbReference type="InterPro" id="IPR006671">
    <property type="entry name" value="Cyclin_N"/>
</dbReference>
<evidence type="ECO:0000259" key="5">
    <source>
        <dbReference type="Pfam" id="PF00134"/>
    </source>
</evidence>
<dbReference type="InterPro" id="IPR013922">
    <property type="entry name" value="Cyclin_PHO80-like"/>
</dbReference>
<keyword evidence="4" id="KW-1133">Transmembrane helix</keyword>
<feature type="domain" description="Cyclin N-terminal" evidence="5">
    <location>
        <begin position="87"/>
        <end position="168"/>
    </location>
</feature>
<dbReference type="InterPro" id="IPR036915">
    <property type="entry name" value="Cyclin-like_sf"/>
</dbReference>
<proteinExistence type="inferred from homology"/>
<dbReference type="Gene3D" id="1.10.472.10">
    <property type="entry name" value="Cyclin-like"/>
    <property type="match status" value="1"/>
</dbReference>
<dbReference type="SUPFAM" id="SSF47954">
    <property type="entry name" value="Cyclin-like"/>
    <property type="match status" value="1"/>
</dbReference>
<dbReference type="Pfam" id="PF00134">
    <property type="entry name" value="Cyclin_N"/>
    <property type="match status" value="1"/>
</dbReference>
<evidence type="ECO:0000256" key="2">
    <source>
        <dbReference type="ARBA" id="ARBA00040808"/>
    </source>
</evidence>
<dbReference type="GO" id="GO:0016538">
    <property type="term" value="F:cyclin-dependent protein serine/threonine kinase regulator activity"/>
    <property type="evidence" value="ECO:0007669"/>
    <property type="project" value="TreeGrafter"/>
</dbReference>